<evidence type="ECO:0000259" key="2">
    <source>
        <dbReference type="SMART" id="SM00014"/>
    </source>
</evidence>
<name>A0ABS7VMT9_9HYPH</name>
<dbReference type="EMBL" id="JAIRBM010000007">
    <property type="protein sequence ID" value="MBZ6076862.1"/>
    <property type="molecule type" value="Genomic_DNA"/>
</dbReference>
<dbReference type="InterPro" id="IPR036938">
    <property type="entry name" value="PAP2/HPO_sf"/>
</dbReference>
<gene>
    <name evidence="3" type="ORF">K9B37_11305</name>
</gene>
<dbReference type="RefSeq" id="WP_224313183.1">
    <property type="nucleotide sequence ID" value="NZ_JAIRBM010000007.1"/>
</dbReference>
<evidence type="ECO:0000313" key="4">
    <source>
        <dbReference type="Proteomes" id="UP000704176"/>
    </source>
</evidence>
<keyword evidence="1" id="KW-0732">Signal</keyword>
<dbReference type="InterPro" id="IPR000326">
    <property type="entry name" value="PAP2/HPO"/>
</dbReference>
<dbReference type="Proteomes" id="UP000704176">
    <property type="component" value="Unassembled WGS sequence"/>
</dbReference>
<sequence length="229" mass="24835">MHRHAFLVAGLLLLPLVPTAPAVAKDKAHLTVTIDTAQIGTPPGPDAVSKDLAAVLSAQHERTPTREDNAVKDARQTLTRFLEGMNATVDKHALKKARQLFKDATVALETALGTVKERFDRPRPFKESTEVKTCPIKLPQSSSFPSTHAGTGTLFAALLAHVAPERKAELEERGLDYGWSRVVCGFHFPTDVEAGRKAGRLVAEALLRDPAIAMKLERSAPELRKALGL</sequence>
<feature type="domain" description="Phosphatidic acid phosphatase type 2/haloperoxidase" evidence="2">
    <location>
        <begin position="99"/>
        <end position="207"/>
    </location>
</feature>
<feature type="chain" id="PRO_5046779504" evidence="1">
    <location>
        <begin position="25"/>
        <end position="229"/>
    </location>
</feature>
<protein>
    <submittedName>
        <fullName evidence="3">Phosphatase PAP2 family protein</fullName>
    </submittedName>
</protein>
<feature type="signal peptide" evidence="1">
    <location>
        <begin position="1"/>
        <end position="24"/>
    </location>
</feature>
<evidence type="ECO:0000256" key="1">
    <source>
        <dbReference type="SAM" id="SignalP"/>
    </source>
</evidence>
<proteinExistence type="predicted"/>
<dbReference type="InterPro" id="IPR001011">
    <property type="entry name" value="Acid_Pase_classA_bac"/>
</dbReference>
<dbReference type="Gene3D" id="1.20.144.10">
    <property type="entry name" value="Phosphatidic acid phosphatase type 2/haloperoxidase"/>
    <property type="match status" value="1"/>
</dbReference>
<accession>A0ABS7VMT9</accession>
<organism evidence="3 4">
    <name type="scientific">Microvirga puerhi</name>
    <dbReference type="NCBI Taxonomy" id="2876078"/>
    <lineage>
        <taxon>Bacteria</taxon>
        <taxon>Pseudomonadati</taxon>
        <taxon>Pseudomonadota</taxon>
        <taxon>Alphaproteobacteria</taxon>
        <taxon>Hyphomicrobiales</taxon>
        <taxon>Methylobacteriaceae</taxon>
        <taxon>Microvirga</taxon>
    </lineage>
</organism>
<dbReference type="SMART" id="SM00014">
    <property type="entry name" value="acidPPc"/>
    <property type="match status" value="1"/>
</dbReference>
<dbReference type="Pfam" id="PF01569">
    <property type="entry name" value="PAP2"/>
    <property type="match status" value="1"/>
</dbReference>
<reference evidence="3 4" key="1">
    <citation type="submission" date="2021-09" db="EMBL/GenBank/DDBJ databases">
        <title>The complete genome sequence of a new microorganism.</title>
        <authorList>
            <person name="Zi Z."/>
        </authorList>
    </citation>
    <scope>NUCLEOTIDE SEQUENCE [LARGE SCALE GENOMIC DNA]</scope>
    <source>
        <strain evidence="3 4">WGZ8</strain>
    </source>
</reference>
<comment type="caution">
    <text evidence="3">The sequence shown here is derived from an EMBL/GenBank/DDBJ whole genome shotgun (WGS) entry which is preliminary data.</text>
</comment>
<dbReference type="PIRSF" id="PIRSF000897">
    <property type="entry name" value="Acid_Ptase_ClsA"/>
    <property type="match status" value="1"/>
</dbReference>
<dbReference type="SUPFAM" id="SSF48317">
    <property type="entry name" value="Acid phosphatase/Vanadium-dependent haloperoxidase"/>
    <property type="match status" value="1"/>
</dbReference>
<evidence type="ECO:0000313" key="3">
    <source>
        <dbReference type="EMBL" id="MBZ6076862.1"/>
    </source>
</evidence>
<keyword evidence="4" id="KW-1185">Reference proteome</keyword>
<dbReference type="PRINTS" id="PR00483">
    <property type="entry name" value="BACPHPHTASE"/>
</dbReference>